<keyword evidence="3" id="KW-1185">Reference proteome</keyword>
<name>L7EXP8_STRT8</name>
<feature type="non-terminal residue" evidence="2">
    <location>
        <position position="42"/>
    </location>
</feature>
<sequence>MEEMVPSTSASRARTVSAAPGSRLPLMRSSSARTLSIRPDPP</sequence>
<dbReference type="Proteomes" id="UP000010931">
    <property type="component" value="Unassembled WGS sequence"/>
</dbReference>
<evidence type="ECO:0000313" key="2">
    <source>
        <dbReference type="EMBL" id="ELP63150.1"/>
    </source>
</evidence>
<accession>L7EXP8</accession>
<feature type="region of interest" description="Disordered" evidence="1">
    <location>
        <begin position="1"/>
        <end position="42"/>
    </location>
</feature>
<feature type="compositionally biased region" description="Low complexity" evidence="1">
    <location>
        <begin position="7"/>
        <end position="19"/>
    </location>
</feature>
<evidence type="ECO:0000313" key="3">
    <source>
        <dbReference type="Proteomes" id="UP000010931"/>
    </source>
</evidence>
<reference evidence="2 3" key="1">
    <citation type="journal article" date="2011" name="Plasmid">
        <title>Streptomyces turgidiscabies Car8 contains a modular pathogenicity island that shares virulence genes with other actinobacterial plant pathogens.</title>
        <authorList>
            <person name="Huguet-Tapia J.C."/>
            <person name="Badger J.H."/>
            <person name="Loria R."/>
            <person name="Pettis G.S."/>
        </authorList>
    </citation>
    <scope>NUCLEOTIDE SEQUENCE [LARGE SCALE GENOMIC DNA]</scope>
    <source>
        <strain evidence="2 3">Car8</strain>
    </source>
</reference>
<evidence type="ECO:0000256" key="1">
    <source>
        <dbReference type="SAM" id="MobiDB-lite"/>
    </source>
</evidence>
<proteinExistence type="predicted"/>
<gene>
    <name evidence="2" type="ORF">STRTUCAR8_00056</name>
</gene>
<organism evidence="2 3">
    <name type="scientific">Streptomyces turgidiscabies (strain Car8)</name>
    <dbReference type="NCBI Taxonomy" id="698760"/>
    <lineage>
        <taxon>Bacteria</taxon>
        <taxon>Bacillati</taxon>
        <taxon>Actinomycetota</taxon>
        <taxon>Actinomycetes</taxon>
        <taxon>Kitasatosporales</taxon>
        <taxon>Streptomycetaceae</taxon>
        <taxon>Streptomyces</taxon>
    </lineage>
</organism>
<dbReference type="EMBL" id="AEJB01000537">
    <property type="protein sequence ID" value="ELP63150.1"/>
    <property type="molecule type" value="Genomic_DNA"/>
</dbReference>
<protein>
    <submittedName>
        <fullName evidence="2">Uncharacterized protein</fullName>
    </submittedName>
</protein>
<comment type="caution">
    <text evidence="2">The sequence shown here is derived from an EMBL/GenBank/DDBJ whole genome shotgun (WGS) entry which is preliminary data.</text>
</comment>
<dbReference type="AlphaFoldDB" id="L7EXP8"/>